<comment type="caution">
    <text evidence="1">The sequence shown here is derived from an EMBL/GenBank/DDBJ whole genome shotgun (WGS) entry which is preliminary data.</text>
</comment>
<evidence type="ECO:0000313" key="1">
    <source>
        <dbReference type="EMBL" id="TWW08790.1"/>
    </source>
</evidence>
<proteinExistence type="predicted"/>
<dbReference type="EMBL" id="SRHE01000503">
    <property type="protein sequence ID" value="TWW08790.1"/>
    <property type="molecule type" value="Genomic_DNA"/>
</dbReference>
<reference evidence="1 2" key="2">
    <citation type="submission" date="2019-08" db="EMBL/GenBank/DDBJ databases">
        <authorList>
            <person name="Henke P."/>
        </authorList>
    </citation>
    <scope>NUCLEOTIDE SEQUENCE [LARGE SCALE GENOMIC DNA]</scope>
    <source>
        <strain evidence="1">Phe10_nw2017</strain>
    </source>
</reference>
<name>A0A5C6M216_9PLAN</name>
<sequence length="73" mass="7831">EAHAGVGPLALLVVGGFGGFDFIFSDSVADQKVHDSTEHEFLEDALAVINDEFGTWEAESFDKKGCSSRVAKK</sequence>
<dbReference type="Proteomes" id="UP000321083">
    <property type="component" value="Unassembled WGS sequence"/>
</dbReference>
<evidence type="ECO:0000313" key="2">
    <source>
        <dbReference type="Proteomes" id="UP000321083"/>
    </source>
</evidence>
<protein>
    <submittedName>
        <fullName evidence="1">Uncharacterized protein</fullName>
    </submittedName>
</protein>
<dbReference type="AlphaFoldDB" id="A0A5C6M216"/>
<gene>
    <name evidence="1" type="ORF">E3A20_20830</name>
</gene>
<accession>A0A5C6M216</accession>
<reference evidence="1 2" key="1">
    <citation type="submission" date="2019-08" db="EMBL/GenBank/DDBJ databases">
        <title>100 year-old enigma solved: identification of Planctomyces bekefii, the type genus and species of the phylum Planctomycetes.</title>
        <authorList>
            <person name="Svetlana D.N."/>
            <person name="Overmann J."/>
        </authorList>
    </citation>
    <scope>NUCLEOTIDE SEQUENCE [LARGE SCALE GENOMIC DNA]</scope>
    <source>
        <strain evidence="1">Phe10_nw2017</strain>
    </source>
</reference>
<feature type="non-terminal residue" evidence="1">
    <location>
        <position position="1"/>
    </location>
</feature>
<organism evidence="1 2">
    <name type="scientific">Planctomyces bekefii</name>
    <dbReference type="NCBI Taxonomy" id="1653850"/>
    <lineage>
        <taxon>Bacteria</taxon>
        <taxon>Pseudomonadati</taxon>
        <taxon>Planctomycetota</taxon>
        <taxon>Planctomycetia</taxon>
        <taxon>Planctomycetales</taxon>
        <taxon>Planctomycetaceae</taxon>
        <taxon>Planctomyces</taxon>
    </lineage>
</organism>
<keyword evidence="2" id="KW-1185">Reference proteome</keyword>